<proteinExistence type="predicted"/>
<dbReference type="InParanoid" id="A0A1D3CWH7"/>
<dbReference type="EMBL" id="JROU02001707">
    <property type="protein sequence ID" value="OEH75538.1"/>
    <property type="molecule type" value="Genomic_DNA"/>
</dbReference>
<dbReference type="Proteomes" id="UP000095192">
    <property type="component" value="Unassembled WGS sequence"/>
</dbReference>
<accession>A0A1D3CWH7</accession>
<protein>
    <submittedName>
        <fullName evidence="2">Uncharacterized protein</fullName>
    </submittedName>
</protein>
<evidence type="ECO:0000313" key="3">
    <source>
        <dbReference type="Proteomes" id="UP000095192"/>
    </source>
</evidence>
<feature type="region of interest" description="Disordered" evidence="1">
    <location>
        <begin position="41"/>
        <end position="61"/>
    </location>
</feature>
<name>A0A1D3CWH7_9EIME</name>
<gene>
    <name evidence="2" type="ORF">cyc_01025</name>
</gene>
<reference evidence="2 3" key="1">
    <citation type="journal article" date="2016" name="BMC Genomics">
        <title>Comparative genomics reveals Cyclospora cayetanensis possesses coccidia-like metabolism and invasion components but unique surface antigens.</title>
        <authorList>
            <person name="Liu S."/>
            <person name="Wang L."/>
            <person name="Zheng H."/>
            <person name="Xu Z."/>
            <person name="Roellig D.M."/>
            <person name="Li N."/>
            <person name="Frace M.A."/>
            <person name="Tang K."/>
            <person name="Arrowood M.J."/>
            <person name="Moss D.M."/>
            <person name="Zhang L."/>
            <person name="Feng Y."/>
            <person name="Xiao L."/>
        </authorList>
    </citation>
    <scope>NUCLEOTIDE SEQUENCE [LARGE SCALE GENOMIC DNA]</scope>
    <source>
        <strain evidence="2 3">CHN_HEN01</strain>
    </source>
</reference>
<evidence type="ECO:0000256" key="1">
    <source>
        <dbReference type="SAM" id="MobiDB-lite"/>
    </source>
</evidence>
<dbReference type="VEuPathDB" id="ToxoDB:cyc_01025"/>
<evidence type="ECO:0000313" key="2">
    <source>
        <dbReference type="EMBL" id="OEH75538.1"/>
    </source>
</evidence>
<sequence>MSFLTAVPRGPPWNSLLRKTTRWSFPRQVRDTSNNAAALQTRRDTAEAATQPPAGGAAHAEKNEAAGGLYVATMTPFALTRGILKAARSNQRDLLLWKAFARRATALADVIPGEDMARLLSAFGANGLRPATVHTPRADAAVAERDCTEGYEHDSQPVGALDPKGLALAANSLVRLKAMCLVAAALTKHYRQQQRLPQQQSGESLTQEELFKILDKIGERAGQLSSQLTPLAVCCLVDSFASVRFRCGPLLFHVPRHVAWCCQKEVAVIAADATPGGNTESETVHKRVSDTEEATSAVGEGLEPYSVCQLAILLRAFRRLGASACALLPYAFASLPPLPHDQSESGPHEATDALLNVGTLSTDAATKGSDREAAALASVTKAAGVKASPRAPQPLPHSLIWILESAAAESFLDRQGLSLLYRHLAVRADELPPYAFVAVWDCASRLGICTSELQLALQQQMQVPRRGLCFTQKQLQRMHQAFLDLGLSPWSFGVARTSCATDTLHPPSSQGDI</sequence>
<dbReference type="AlphaFoldDB" id="A0A1D3CWH7"/>
<comment type="caution">
    <text evidence="2">The sequence shown here is derived from an EMBL/GenBank/DDBJ whole genome shotgun (WGS) entry which is preliminary data.</text>
</comment>
<organism evidence="2 3">
    <name type="scientific">Cyclospora cayetanensis</name>
    <dbReference type="NCBI Taxonomy" id="88456"/>
    <lineage>
        <taxon>Eukaryota</taxon>
        <taxon>Sar</taxon>
        <taxon>Alveolata</taxon>
        <taxon>Apicomplexa</taxon>
        <taxon>Conoidasida</taxon>
        <taxon>Coccidia</taxon>
        <taxon>Eucoccidiorida</taxon>
        <taxon>Eimeriorina</taxon>
        <taxon>Eimeriidae</taxon>
        <taxon>Cyclospora</taxon>
    </lineage>
</organism>
<keyword evidence="3" id="KW-1185">Reference proteome</keyword>